<evidence type="ECO:0000313" key="1">
    <source>
        <dbReference type="EMBL" id="MBB5868695.1"/>
    </source>
</evidence>
<dbReference type="AlphaFoldDB" id="A0A841BM14"/>
<gene>
    <name evidence="1" type="ORF">F4553_002074</name>
</gene>
<comment type="caution">
    <text evidence="1">The sequence shown here is derived from an EMBL/GenBank/DDBJ whole genome shotgun (WGS) entry which is preliminary data.</text>
</comment>
<reference evidence="1 2" key="1">
    <citation type="submission" date="2020-08" db="EMBL/GenBank/DDBJ databases">
        <title>Sequencing the genomes of 1000 actinobacteria strains.</title>
        <authorList>
            <person name="Klenk H.-P."/>
        </authorList>
    </citation>
    <scope>NUCLEOTIDE SEQUENCE [LARGE SCALE GENOMIC DNA]</scope>
    <source>
        <strain evidence="1 2">DSM 45362</strain>
    </source>
</reference>
<dbReference type="Gene3D" id="2.30.30.40">
    <property type="entry name" value="SH3 Domains"/>
    <property type="match status" value="1"/>
</dbReference>
<sequence>MLTELRSPTSARRPVARLVAALMIVAAGAMAPFALSEPAAAAACNIWPGTNENRPGAFLGAGVNIRTGPGTNCVVLGAGYTNHSVTYRCWTWGDNVNGTSSWTLLRDNSTGVTGWVNDSLLSNFGSQQFC</sequence>
<keyword evidence="2" id="KW-1185">Reference proteome</keyword>
<dbReference type="RefSeq" id="WP_184834810.1">
    <property type="nucleotide sequence ID" value="NZ_JACHMN010000002.1"/>
</dbReference>
<dbReference type="Proteomes" id="UP000587527">
    <property type="component" value="Unassembled WGS sequence"/>
</dbReference>
<protein>
    <submittedName>
        <fullName evidence="1">SH3-like domain-containing protein</fullName>
    </submittedName>
</protein>
<proteinExistence type="predicted"/>
<evidence type="ECO:0000313" key="2">
    <source>
        <dbReference type="Proteomes" id="UP000587527"/>
    </source>
</evidence>
<name>A0A841BM14_9ACTN</name>
<accession>A0A841BM14</accession>
<organism evidence="1 2">
    <name type="scientific">Allocatelliglobosispora scoriae</name>
    <dbReference type="NCBI Taxonomy" id="643052"/>
    <lineage>
        <taxon>Bacteria</taxon>
        <taxon>Bacillati</taxon>
        <taxon>Actinomycetota</taxon>
        <taxon>Actinomycetes</taxon>
        <taxon>Micromonosporales</taxon>
        <taxon>Micromonosporaceae</taxon>
        <taxon>Allocatelliglobosispora</taxon>
    </lineage>
</organism>
<dbReference type="EMBL" id="JACHMN010000002">
    <property type="protein sequence ID" value="MBB5868695.1"/>
    <property type="molecule type" value="Genomic_DNA"/>
</dbReference>